<accession>A0A7V8VDW3</accession>
<dbReference type="Proteomes" id="UP000542342">
    <property type="component" value="Unassembled WGS sequence"/>
</dbReference>
<comment type="caution">
    <text evidence="1">The sequence shown here is derived from an EMBL/GenBank/DDBJ whole genome shotgun (WGS) entry which is preliminary data.</text>
</comment>
<reference evidence="1 2" key="1">
    <citation type="submission" date="2020-07" db="EMBL/GenBank/DDBJ databases">
        <title>Thermogemmata thermophila gen. nov., sp. nov., a novel moderate thermophilic planctomycete from a Kamchatka hot spring.</title>
        <authorList>
            <person name="Elcheninov A.G."/>
            <person name="Podosokorskaya O.A."/>
            <person name="Kovaleva O.L."/>
            <person name="Novikov A."/>
            <person name="Bonch-Osmolovskaya E.A."/>
            <person name="Toshchakov S.V."/>
            <person name="Kublanov I.V."/>
        </authorList>
    </citation>
    <scope>NUCLEOTIDE SEQUENCE [LARGE SCALE GENOMIC DNA]</scope>
    <source>
        <strain evidence="1 2">2918</strain>
    </source>
</reference>
<dbReference type="AlphaFoldDB" id="A0A7V8VDW3"/>
<proteinExistence type="predicted"/>
<evidence type="ECO:0000313" key="1">
    <source>
        <dbReference type="EMBL" id="MBA2226045.1"/>
    </source>
</evidence>
<organism evidence="1 2">
    <name type="scientific">Thermogemmata fonticola</name>
    <dbReference type="NCBI Taxonomy" id="2755323"/>
    <lineage>
        <taxon>Bacteria</taxon>
        <taxon>Pseudomonadati</taxon>
        <taxon>Planctomycetota</taxon>
        <taxon>Planctomycetia</taxon>
        <taxon>Gemmatales</taxon>
        <taxon>Gemmataceae</taxon>
        <taxon>Thermogemmata</taxon>
    </lineage>
</organism>
<evidence type="ECO:0000313" key="2">
    <source>
        <dbReference type="Proteomes" id="UP000542342"/>
    </source>
</evidence>
<evidence type="ECO:0008006" key="3">
    <source>
        <dbReference type="Google" id="ProtNLM"/>
    </source>
</evidence>
<gene>
    <name evidence="1" type="ORF">H0921_07705</name>
</gene>
<protein>
    <recommendedName>
        <fullName evidence="3">Antitoxin SocA-like Panacea domain-containing protein</fullName>
    </recommendedName>
</protein>
<keyword evidence="2" id="KW-1185">Reference proteome</keyword>
<dbReference type="RefSeq" id="WP_194537481.1">
    <property type="nucleotide sequence ID" value="NZ_JACEFB010000004.1"/>
</dbReference>
<dbReference type="EMBL" id="JACEFB010000004">
    <property type="protein sequence ID" value="MBA2226045.1"/>
    <property type="molecule type" value="Genomic_DNA"/>
</dbReference>
<sequence>MMERLDRFQRAAILTELMEQLRAAGSWCGETHVQKAVYFLQEALKVPLGYRYIFYKYGPYSFDLTEDLTALRADYLIEWNHRSPGYGPSLIPTPWSDQLRQRYPKTLEKYRPAIQSVAQALGRKDVKELEKLATALYVTRQAGAPSDVDSRARRLCELKPHVSLEEAQAAVDEVDQICQRATVTH</sequence>
<name>A0A7V8VDW3_9BACT</name>